<feature type="domain" description="Disease resistance R13L4/SHOC-2-like LRR" evidence="2">
    <location>
        <begin position="89"/>
        <end position="200"/>
    </location>
</feature>
<dbReference type="InterPro" id="IPR055414">
    <property type="entry name" value="LRR_R13L4/SHOC2-like"/>
</dbReference>
<dbReference type="InterPro" id="IPR032675">
    <property type="entry name" value="LRR_dom_sf"/>
</dbReference>
<evidence type="ECO:0000256" key="1">
    <source>
        <dbReference type="ARBA" id="ARBA00022737"/>
    </source>
</evidence>
<sequence length="204" mass="23582">MCFLYLGVLRNGESMAAADLYRIWISQGMISEESSDKSPMELAEDHLREKEKYKVQTLEYTGGRFCDFLDDALSSAITRHLVIHFKEELFKSLRNLAFEGFTFIRGKLPKGVTSLVHLRNLRFRKCELDMLQSSIKHLVFLEILDFLSSKNTKIPGVVKEMDRLRQLALPRYDMERIGKYQLKLDEGLNHLEALQGLNSLVHKG</sequence>
<dbReference type="Proteomes" id="UP000298416">
    <property type="component" value="Unassembled WGS sequence"/>
</dbReference>
<protein>
    <recommendedName>
        <fullName evidence="2">Disease resistance R13L4/SHOC-2-like LRR domain-containing protein</fullName>
    </recommendedName>
</protein>
<organism evidence="3">
    <name type="scientific">Salvia splendens</name>
    <name type="common">Scarlet sage</name>
    <dbReference type="NCBI Taxonomy" id="180675"/>
    <lineage>
        <taxon>Eukaryota</taxon>
        <taxon>Viridiplantae</taxon>
        <taxon>Streptophyta</taxon>
        <taxon>Embryophyta</taxon>
        <taxon>Tracheophyta</taxon>
        <taxon>Spermatophyta</taxon>
        <taxon>Magnoliopsida</taxon>
        <taxon>eudicotyledons</taxon>
        <taxon>Gunneridae</taxon>
        <taxon>Pentapetalae</taxon>
        <taxon>asterids</taxon>
        <taxon>lamiids</taxon>
        <taxon>Lamiales</taxon>
        <taxon>Lamiaceae</taxon>
        <taxon>Nepetoideae</taxon>
        <taxon>Mentheae</taxon>
        <taxon>Salviinae</taxon>
        <taxon>Salvia</taxon>
        <taxon>Salvia subgen. Calosphace</taxon>
        <taxon>core Calosphace</taxon>
    </lineage>
</organism>
<keyword evidence="4" id="KW-1185">Reference proteome</keyword>
<name>A0A8X8W4C0_SALSN</name>
<keyword evidence="1" id="KW-0677">Repeat</keyword>
<proteinExistence type="predicted"/>
<dbReference type="AlphaFoldDB" id="A0A8X8W4C0"/>
<evidence type="ECO:0000313" key="3">
    <source>
        <dbReference type="EMBL" id="KAG6387481.1"/>
    </source>
</evidence>
<comment type="caution">
    <text evidence="3">The sequence shown here is derived from an EMBL/GenBank/DDBJ whole genome shotgun (WGS) entry which is preliminary data.</text>
</comment>
<accession>A0A8X8W4C0</accession>
<gene>
    <name evidence="3" type="ORF">SASPL_152671</name>
</gene>
<reference evidence="3" key="2">
    <citation type="submission" date="2020-08" db="EMBL/GenBank/DDBJ databases">
        <title>Plant Genome Project.</title>
        <authorList>
            <person name="Zhang R.-G."/>
        </authorList>
    </citation>
    <scope>NUCLEOTIDE SEQUENCE</scope>
    <source>
        <strain evidence="3">Huo1</strain>
        <tissue evidence="3">Leaf</tissue>
    </source>
</reference>
<dbReference type="Pfam" id="PF23598">
    <property type="entry name" value="LRR_14"/>
    <property type="match status" value="1"/>
</dbReference>
<evidence type="ECO:0000259" key="2">
    <source>
        <dbReference type="Pfam" id="PF23598"/>
    </source>
</evidence>
<dbReference type="EMBL" id="PNBA02000021">
    <property type="protein sequence ID" value="KAG6387481.1"/>
    <property type="molecule type" value="Genomic_DNA"/>
</dbReference>
<reference evidence="3" key="1">
    <citation type="submission" date="2018-01" db="EMBL/GenBank/DDBJ databases">
        <authorList>
            <person name="Mao J.F."/>
        </authorList>
    </citation>
    <scope>NUCLEOTIDE SEQUENCE</scope>
    <source>
        <strain evidence="3">Huo1</strain>
        <tissue evidence="3">Leaf</tissue>
    </source>
</reference>
<dbReference type="Gene3D" id="3.80.10.10">
    <property type="entry name" value="Ribonuclease Inhibitor"/>
    <property type="match status" value="1"/>
</dbReference>
<dbReference type="SUPFAM" id="SSF52047">
    <property type="entry name" value="RNI-like"/>
    <property type="match status" value="1"/>
</dbReference>
<evidence type="ECO:0000313" key="4">
    <source>
        <dbReference type="Proteomes" id="UP000298416"/>
    </source>
</evidence>